<dbReference type="RefSeq" id="WP_208675083.1">
    <property type="nucleotide sequence ID" value="NZ_CP030139.2"/>
</dbReference>
<dbReference type="SMART" id="SM00650">
    <property type="entry name" value="rADc"/>
    <property type="match status" value="1"/>
</dbReference>
<dbReference type="PROSITE" id="PS51689">
    <property type="entry name" value="SAM_RNA_A_N6_MT"/>
    <property type="match status" value="1"/>
</dbReference>
<protein>
    <recommendedName>
        <fullName evidence="7">Ribosomal RNA small subunit methyltransferase A</fullName>
        <ecNumber evidence="7">2.1.1.182</ecNumber>
    </recommendedName>
    <alternativeName>
        <fullName evidence="7">16S rRNA (adenine(1518)-N(6)/adenine(1519)-N(6))-dimethyltransferase</fullName>
    </alternativeName>
    <alternativeName>
        <fullName evidence="7">16S rRNA dimethyladenosine transferase</fullName>
    </alternativeName>
    <alternativeName>
        <fullName evidence="7">16S rRNA dimethylase</fullName>
    </alternativeName>
    <alternativeName>
        <fullName evidence="7">S-adenosylmethionine-6-N', N'-adenosyl(rRNA) dimethyltransferase</fullName>
    </alternativeName>
</protein>
<dbReference type="EMBL" id="CP030139">
    <property type="protein sequence ID" value="AZB71626.1"/>
    <property type="molecule type" value="Genomic_DNA"/>
</dbReference>
<dbReference type="InterPro" id="IPR020598">
    <property type="entry name" value="rRNA_Ade_methylase_Trfase_N"/>
</dbReference>
<keyword evidence="4 7" id="KW-0808">Transferase</keyword>
<keyword evidence="3 7" id="KW-0489">Methyltransferase</keyword>
<keyword evidence="2 7" id="KW-0698">rRNA processing</keyword>
<evidence type="ECO:0000256" key="7">
    <source>
        <dbReference type="HAMAP-Rule" id="MF_00607"/>
    </source>
</evidence>
<keyword evidence="1 7" id="KW-0963">Cytoplasm</keyword>
<reference evidence="10 11" key="1">
    <citation type="journal article" date="2018" name="Sci. Rep.">
        <title>Genome Features and Biochemical Characteristics of a Robust, Fast Growing and Naturally Transformable Cyanobacterium Synechococcus elongatus PCC 11801 Isolated from India.</title>
        <authorList>
            <person name="Jaiswal D."/>
            <person name="Sengupta A."/>
            <person name="Sohoni S."/>
            <person name="Sengupta S."/>
            <person name="Phadnavis A.G."/>
            <person name="Pakrasi H.B."/>
            <person name="Wangikar P.P."/>
        </authorList>
    </citation>
    <scope>NUCLEOTIDE SEQUENCE [LARGE SCALE GENOMIC DNA]</scope>
    <source>
        <strain evidence="10 11">PCC 11801</strain>
    </source>
</reference>
<feature type="binding site" evidence="7 8">
    <location>
        <position position="58"/>
    </location>
    <ligand>
        <name>S-adenosyl-L-methionine</name>
        <dbReference type="ChEBI" id="CHEBI:59789"/>
    </ligand>
</feature>
<dbReference type="EC" id="2.1.1.182" evidence="7"/>
<organism evidence="10 11">
    <name type="scientific">Synechococcus elongatus PCC 11801</name>
    <dbReference type="NCBI Taxonomy" id="2219813"/>
    <lineage>
        <taxon>Bacteria</taxon>
        <taxon>Bacillati</taxon>
        <taxon>Cyanobacteriota</taxon>
        <taxon>Cyanophyceae</taxon>
        <taxon>Synechococcales</taxon>
        <taxon>Synechococcaceae</taxon>
        <taxon>Synechococcus</taxon>
    </lineage>
</organism>
<evidence type="ECO:0000256" key="3">
    <source>
        <dbReference type="ARBA" id="ARBA00022603"/>
    </source>
</evidence>
<dbReference type="Pfam" id="PF00398">
    <property type="entry name" value="RrnaAD"/>
    <property type="match status" value="1"/>
</dbReference>
<dbReference type="PANTHER" id="PTHR11727:SF7">
    <property type="entry name" value="DIMETHYLADENOSINE TRANSFERASE-RELATED"/>
    <property type="match status" value="1"/>
</dbReference>
<dbReference type="InterPro" id="IPR023165">
    <property type="entry name" value="rRNA_Ade_diMease-like_C"/>
</dbReference>
<feature type="binding site" evidence="7 8">
    <location>
        <position position="10"/>
    </location>
    <ligand>
        <name>S-adenosyl-L-methionine</name>
        <dbReference type="ChEBI" id="CHEBI:59789"/>
    </ligand>
</feature>
<dbReference type="PROSITE" id="PS01131">
    <property type="entry name" value="RRNA_A_DIMETH"/>
    <property type="match status" value="1"/>
</dbReference>
<dbReference type="InterPro" id="IPR001737">
    <property type="entry name" value="KsgA/Erm"/>
</dbReference>
<proteinExistence type="inferred from homology"/>
<dbReference type="GO" id="GO:0003723">
    <property type="term" value="F:RNA binding"/>
    <property type="evidence" value="ECO:0007669"/>
    <property type="project" value="UniProtKB-UniRule"/>
</dbReference>
<feature type="binding site" evidence="7 8">
    <location>
        <position position="12"/>
    </location>
    <ligand>
        <name>S-adenosyl-L-methionine</name>
        <dbReference type="ChEBI" id="CHEBI:59789"/>
    </ligand>
</feature>
<evidence type="ECO:0000256" key="6">
    <source>
        <dbReference type="ARBA" id="ARBA00022884"/>
    </source>
</evidence>
<dbReference type="SUPFAM" id="SSF53335">
    <property type="entry name" value="S-adenosyl-L-methionine-dependent methyltransferases"/>
    <property type="match status" value="1"/>
</dbReference>
<dbReference type="GO" id="GO:0052908">
    <property type="term" value="F:16S rRNA (adenine(1518)-N(6)/adenine(1519)-N(6))-dimethyltransferase activity"/>
    <property type="evidence" value="ECO:0007669"/>
    <property type="project" value="UniProtKB-EC"/>
</dbReference>
<comment type="catalytic activity">
    <reaction evidence="7">
        <text>adenosine(1518)/adenosine(1519) in 16S rRNA + 4 S-adenosyl-L-methionine = N(6)-dimethyladenosine(1518)/N(6)-dimethyladenosine(1519) in 16S rRNA + 4 S-adenosyl-L-homocysteine + 4 H(+)</text>
        <dbReference type="Rhea" id="RHEA:19609"/>
        <dbReference type="Rhea" id="RHEA-COMP:10232"/>
        <dbReference type="Rhea" id="RHEA-COMP:10233"/>
        <dbReference type="ChEBI" id="CHEBI:15378"/>
        <dbReference type="ChEBI" id="CHEBI:57856"/>
        <dbReference type="ChEBI" id="CHEBI:59789"/>
        <dbReference type="ChEBI" id="CHEBI:74411"/>
        <dbReference type="ChEBI" id="CHEBI:74493"/>
        <dbReference type="EC" id="2.1.1.182"/>
    </reaction>
</comment>
<evidence type="ECO:0000256" key="1">
    <source>
        <dbReference type="ARBA" id="ARBA00022490"/>
    </source>
</evidence>
<sequence>MPARKRFGQHWLRSEAILDRIVAAAEFQPGDRVLEIGPGRGALTQRLLAAVDGLVAVELDRDLIGQLQRRFGEAENFCLLEGDFLQLDWAAAIADQPRFANPTKVVANIPYNITGPILQSLLGTIAKPRQPAFERLVLLVQQEVADRLCATPGQRAYGALSVRVQYLADCERVCAVPPKSFSPPPKVQSTVICLKPRPWPQVCGNPARLEKLLNQGFSAKRKMLRNNLKSLYSSEQIEAAFAAHQIAPEARAETLSIDQWIGLCTDLGDPTDSAVDPLA</sequence>
<gene>
    <name evidence="7 10" type="primary">rsmA</name>
    <name evidence="7" type="synonym">ksgA</name>
    <name evidence="10" type="ORF">DOP62_01805</name>
</gene>
<evidence type="ECO:0000313" key="10">
    <source>
        <dbReference type="EMBL" id="AZB71626.1"/>
    </source>
</evidence>
<feature type="domain" description="Ribosomal RNA adenine methylase transferase N-terminal" evidence="9">
    <location>
        <begin position="17"/>
        <end position="198"/>
    </location>
</feature>
<comment type="similarity">
    <text evidence="7">Belongs to the class I-like SAM-binding methyltransferase superfamily. rRNA adenine N(6)-methyltransferase family. RsmA subfamily.</text>
</comment>
<name>A0AAN1QM10_SYNEL</name>
<evidence type="ECO:0000256" key="8">
    <source>
        <dbReference type="PROSITE-ProRule" id="PRU01026"/>
    </source>
</evidence>
<dbReference type="CDD" id="cd02440">
    <property type="entry name" value="AdoMet_MTases"/>
    <property type="match status" value="1"/>
</dbReference>
<dbReference type="FunFam" id="3.40.50.150:FF:000023">
    <property type="entry name" value="Ribosomal RNA small subunit methyltransferase A"/>
    <property type="match status" value="1"/>
</dbReference>
<comment type="subcellular location">
    <subcellularLocation>
        <location evidence="7">Cytoplasm</location>
    </subcellularLocation>
</comment>
<keyword evidence="6 7" id="KW-0694">RNA-binding</keyword>
<dbReference type="PANTHER" id="PTHR11727">
    <property type="entry name" value="DIMETHYLADENOSINE TRANSFERASE"/>
    <property type="match status" value="1"/>
</dbReference>
<evidence type="ECO:0000256" key="2">
    <source>
        <dbReference type="ARBA" id="ARBA00022552"/>
    </source>
</evidence>
<evidence type="ECO:0000256" key="4">
    <source>
        <dbReference type="ARBA" id="ARBA00022679"/>
    </source>
</evidence>
<feature type="binding site" evidence="7 8">
    <location>
        <position position="83"/>
    </location>
    <ligand>
        <name>S-adenosyl-L-methionine</name>
        <dbReference type="ChEBI" id="CHEBI:59789"/>
    </ligand>
</feature>
<evidence type="ECO:0000256" key="5">
    <source>
        <dbReference type="ARBA" id="ARBA00022691"/>
    </source>
</evidence>
<dbReference type="AlphaFoldDB" id="A0AAN1QM10"/>
<dbReference type="HAMAP" id="MF_00607">
    <property type="entry name" value="16SrRNA_methyltr_A"/>
    <property type="match status" value="1"/>
</dbReference>
<dbReference type="Gene3D" id="3.40.50.150">
    <property type="entry name" value="Vaccinia Virus protein VP39"/>
    <property type="match status" value="1"/>
</dbReference>
<evidence type="ECO:0000259" key="9">
    <source>
        <dbReference type="SMART" id="SM00650"/>
    </source>
</evidence>
<feature type="binding site" evidence="7 8">
    <location>
        <position position="37"/>
    </location>
    <ligand>
        <name>S-adenosyl-L-methionine</name>
        <dbReference type="ChEBI" id="CHEBI:59789"/>
    </ligand>
</feature>
<dbReference type="InterPro" id="IPR029063">
    <property type="entry name" value="SAM-dependent_MTases_sf"/>
</dbReference>
<dbReference type="NCBIfam" id="TIGR00755">
    <property type="entry name" value="ksgA"/>
    <property type="match status" value="1"/>
</dbReference>
<feature type="binding site" evidence="7 8">
    <location>
        <position position="108"/>
    </location>
    <ligand>
        <name>S-adenosyl-L-methionine</name>
        <dbReference type="ChEBI" id="CHEBI:59789"/>
    </ligand>
</feature>
<dbReference type="Gene3D" id="1.10.8.100">
    <property type="entry name" value="Ribosomal RNA adenine dimethylase-like, domain 2"/>
    <property type="match status" value="1"/>
</dbReference>
<dbReference type="InterPro" id="IPR011530">
    <property type="entry name" value="rRNA_adenine_dimethylase"/>
</dbReference>
<accession>A0AAN1QM10</accession>
<dbReference type="Proteomes" id="UP000267249">
    <property type="component" value="Chromosome"/>
</dbReference>
<dbReference type="InterPro" id="IPR020596">
    <property type="entry name" value="rRNA_Ade_Mease_Trfase_CS"/>
</dbReference>
<evidence type="ECO:0000313" key="11">
    <source>
        <dbReference type="Proteomes" id="UP000267249"/>
    </source>
</evidence>
<comment type="function">
    <text evidence="7">Specifically dimethylates two adjacent adenosines (A1518 and A1519) in the loop of a conserved hairpin near the 3'-end of 16S rRNA in the 30S particle. May play a critical role in biogenesis of 30S subunits.</text>
</comment>
<keyword evidence="5 7" id="KW-0949">S-adenosyl-L-methionine</keyword>
<dbReference type="GO" id="GO:0005829">
    <property type="term" value="C:cytosol"/>
    <property type="evidence" value="ECO:0007669"/>
    <property type="project" value="TreeGrafter"/>
</dbReference>